<keyword evidence="5" id="KW-1185">Reference proteome</keyword>
<evidence type="ECO:0000256" key="3">
    <source>
        <dbReference type="SAM" id="MobiDB-lite"/>
    </source>
</evidence>
<dbReference type="Proteomes" id="UP001396334">
    <property type="component" value="Unassembled WGS sequence"/>
</dbReference>
<sequence length="132" mass="14074">MPSKRRRRQEDRPRIHPKNKNSGNRPDFALLASLYPTCSTTATANPESTGLTSMPPANSPASSSFRTTTSIGGSPMVSSALLANSKGDIVRGFDIGTGANCIYPLLGASFLGWNFVASDVTDVALEWAERNV</sequence>
<evidence type="ECO:0000313" key="4">
    <source>
        <dbReference type="EMBL" id="KAK8992823.1"/>
    </source>
</evidence>
<protein>
    <recommendedName>
        <fullName evidence="6">Methyltransferase</fullName>
    </recommendedName>
</protein>
<name>A0ABR2PWT0_9ROSI</name>
<evidence type="ECO:0000313" key="5">
    <source>
        <dbReference type="Proteomes" id="UP001396334"/>
    </source>
</evidence>
<feature type="region of interest" description="Disordered" evidence="3">
    <location>
        <begin position="41"/>
        <end position="70"/>
    </location>
</feature>
<dbReference type="EMBL" id="JBBPBN010000050">
    <property type="protein sequence ID" value="KAK8992823.1"/>
    <property type="molecule type" value="Genomic_DNA"/>
</dbReference>
<feature type="compositionally biased region" description="Low complexity" evidence="3">
    <location>
        <begin position="53"/>
        <end position="64"/>
    </location>
</feature>
<organism evidence="4 5">
    <name type="scientific">Hibiscus sabdariffa</name>
    <name type="common">roselle</name>
    <dbReference type="NCBI Taxonomy" id="183260"/>
    <lineage>
        <taxon>Eukaryota</taxon>
        <taxon>Viridiplantae</taxon>
        <taxon>Streptophyta</taxon>
        <taxon>Embryophyta</taxon>
        <taxon>Tracheophyta</taxon>
        <taxon>Spermatophyta</taxon>
        <taxon>Magnoliopsida</taxon>
        <taxon>eudicotyledons</taxon>
        <taxon>Gunneridae</taxon>
        <taxon>Pentapetalae</taxon>
        <taxon>rosids</taxon>
        <taxon>malvids</taxon>
        <taxon>Malvales</taxon>
        <taxon>Malvaceae</taxon>
        <taxon>Malvoideae</taxon>
        <taxon>Hibiscus</taxon>
    </lineage>
</organism>
<comment type="caution">
    <text evidence="4">The sequence shown here is derived from an EMBL/GenBank/DDBJ whole genome shotgun (WGS) entry which is preliminary data.</text>
</comment>
<dbReference type="InterPro" id="IPR029063">
    <property type="entry name" value="SAM-dependent_MTases_sf"/>
</dbReference>
<gene>
    <name evidence="4" type="ORF">V6N11_048891</name>
</gene>
<feature type="region of interest" description="Disordered" evidence="3">
    <location>
        <begin position="1"/>
        <end position="27"/>
    </location>
</feature>
<proteinExistence type="predicted"/>
<evidence type="ECO:0000256" key="1">
    <source>
        <dbReference type="ARBA" id="ARBA00022603"/>
    </source>
</evidence>
<evidence type="ECO:0000256" key="2">
    <source>
        <dbReference type="ARBA" id="ARBA00022679"/>
    </source>
</evidence>
<feature type="compositionally biased region" description="Polar residues" evidence="3">
    <location>
        <begin position="41"/>
        <end position="52"/>
    </location>
</feature>
<dbReference type="Pfam" id="PF05971">
    <property type="entry name" value="Methyltransf_10"/>
    <property type="match status" value="1"/>
</dbReference>
<accession>A0ABR2PWT0</accession>
<evidence type="ECO:0008006" key="6">
    <source>
        <dbReference type="Google" id="ProtNLM"/>
    </source>
</evidence>
<keyword evidence="1" id="KW-0489">Methyltransferase</keyword>
<dbReference type="PANTHER" id="PTHR13393">
    <property type="entry name" value="SAM-DEPENDENT METHYLTRANSFERASE"/>
    <property type="match status" value="1"/>
</dbReference>
<dbReference type="PANTHER" id="PTHR13393:SF0">
    <property type="entry name" value="RNA N6-ADENOSINE-METHYLTRANSFERASE METTL16"/>
    <property type="match status" value="1"/>
</dbReference>
<dbReference type="InterPro" id="IPR010286">
    <property type="entry name" value="METTL16/RlmF"/>
</dbReference>
<reference evidence="4 5" key="1">
    <citation type="journal article" date="2024" name="G3 (Bethesda)">
        <title>Genome assembly of Hibiscus sabdariffa L. provides insights into metabolisms of medicinal natural products.</title>
        <authorList>
            <person name="Kim T."/>
        </authorList>
    </citation>
    <scope>NUCLEOTIDE SEQUENCE [LARGE SCALE GENOMIC DNA]</scope>
    <source>
        <strain evidence="4">TK-2024</strain>
        <tissue evidence="4">Old leaves</tissue>
    </source>
</reference>
<dbReference type="Gene3D" id="3.40.50.150">
    <property type="entry name" value="Vaccinia Virus protein VP39"/>
    <property type="match status" value="1"/>
</dbReference>
<keyword evidence="2" id="KW-0808">Transferase</keyword>